<organism evidence="1 2">
    <name type="scientific">Periconia digitata</name>
    <dbReference type="NCBI Taxonomy" id="1303443"/>
    <lineage>
        <taxon>Eukaryota</taxon>
        <taxon>Fungi</taxon>
        <taxon>Dikarya</taxon>
        <taxon>Ascomycota</taxon>
        <taxon>Pezizomycotina</taxon>
        <taxon>Dothideomycetes</taxon>
        <taxon>Pleosporomycetidae</taxon>
        <taxon>Pleosporales</taxon>
        <taxon>Massarineae</taxon>
        <taxon>Periconiaceae</taxon>
        <taxon>Periconia</taxon>
    </lineage>
</organism>
<protein>
    <submittedName>
        <fullName evidence="1">Uncharacterized protein</fullName>
    </submittedName>
</protein>
<reference evidence="1" key="1">
    <citation type="submission" date="2023-01" db="EMBL/GenBank/DDBJ databases">
        <authorList>
            <person name="Van Ghelder C."/>
            <person name="Rancurel C."/>
        </authorList>
    </citation>
    <scope>NUCLEOTIDE SEQUENCE</scope>
    <source>
        <strain evidence="1">CNCM I-4278</strain>
    </source>
</reference>
<dbReference type="Proteomes" id="UP001152607">
    <property type="component" value="Unassembled WGS sequence"/>
</dbReference>
<proteinExistence type="predicted"/>
<sequence length="57" mass="6451">MLQIDGADPVFNPKWTILNLRPTPTPTTFQTKKPKPLSDPSARINLSFSKFPFKLHA</sequence>
<name>A0A9W4UK34_9PLEO</name>
<dbReference type="AlphaFoldDB" id="A0A9W4UK34"/>
<accession>A0A9W4UK34</accession>
<keyword evidence="2" id="KW-1185">Reference proteome</keyword>
<evidence type="ECO:0000313" key="2">
    <source>
        <dbReference type="Proteomes" id="UP001152607"/>
    </source>
</evidence>
<dbReference type="EMBL" id="CAOQHR010000006">
    <property type="protein sequence ID" value="CAI6336341.1"/>
    <property type="molecule type" value="Genomic_DNA"/>
</dbReference>
<comment type="caution">
    <text evidence="1">The sequence shown here is derived from an EMBL/GenBank/DDBJ whole genome shotgun (WGS) entry which is preliminary data.</text>
</comment>
<gene>
    <name evidence="1" type="ORF">PDIGIT_LOCUS9437</name>
</gene>
<evidence type="ECO:0000313" key="1">
    <source>
        <dbReference type="EMBL" id="CAI6336341.1"/>
    </source>
</evidence>